<name>L1IDN2_GUITC</name>
<dbReference type="InterPro" id="IPR029063">
    <property type="entry name" value="SAM-dependent_MTases_sf"/>
</dbReference>
<dbReference type="PANTHER" id="PTHR12843">
    <property type="entry name" value="PROTEIN-LYSINE N-METHYLTRANSFERASE METTL10"/>
    <property type="match status" value="1"/>
</dbReference>
<gene>
    <name evidence="1" type="ORF">GUITHDRAFT_155761</name>
</gene>
<evidence type="ECO:0000313" key="2">
    <source>
        <dbReference type="EnsemblProtists" id="EKX34366"/>
    </source>
</evidence>
<dbReference type="Proteomes" id="UP000011087">
    <property type="component" value="Unassembled WGS sequence"/>
</dbReference>
<dbReference type="GO" id="GO:0016279">
    <property type="term" value="F:protein-lysine N-methyltransferase activity"/>
    <property type="evidence" value="ECO:0007669"/>
    <property type="project" value="TreeGrafter"/>
</dbReference>
<evidence type="ECO:0000313" key="1">
    <source>
        <dbReference type="EMBL" id="EKX34366.1"/>
    </source>
</evidence>
<protein>
    <recommendedName>
        <fullName evidence="4">Methyltransferase domain-containing protein</fullName>
    </recommendedName>
</protein>
<dbReference type="RefSeq" id="XP_005821346.1">
    <property type="nucleotide sequence ID" value="XM_005821289.1"/>
</dbReference>
<dbReference type="GO" id="GO:0005737">
    <property type="term" value="C:cytoplasm"/>
    <property type="evidence" value="ECO:0007669"/>
    <property type="project" value="TreeGrafter"/>
</dbReference>
<dbReference type="PANTHER" id="PTHR12843:SF5">
    <property type="entry name" value="EEF1A LYSINE METHYLTRANSFERASE 2"/>
    <property type="match status" value="1"/>
</dbReference>
<dbReference type="EnsemblProtists" id="EKX34366">
    <property type="protein sequence ID" value="EKX34366"/>
    <property type="gene ID" value="GUITHDRAFT_155761"/>
</dbReference>
<dbReference type="OrthoDB" id="540004at2759"/>
<dbReference type="PaxDb" id="55529-EKX34366"/>
<keyword evidence="3" id="KW-1185">Reference proteome</keyword>
<dbReference type="EMBL" id="JH993111">
    <property type="protein sequence ID" value="EKX34366.1"/>
    <property type="molecule type" value="Genomic_DNA"/>
</dbReference>
<dbReference type="Pfam" id="PF13489">
    <property type="entry name" value="Methyltransf_23"/>
    <property type="match status" value="1"/>
</dbReference>
<dbReference type="OMA" id="ALGTREX"/>
<dbReference type="eggNOG" id="KOG1271">
    <property type="taxonomic scope" value="Eukaryota"/>
</dbReference>
<proteinExistence type="predicted"/>
<reference evidence="3" key="2">
    <citation type="submission" date="2012-11" db="EMBL/GenBank/DDBJ databases">
        <authorList>
            <person name="Kuo A."/>
            <person name="Curtis B.A."/>
            <person name="Tanifuji G."/>
            <person name="Burki F."/>
            <person name="Gruber A."/>
            <person name="Irimia M."/>
            <person name="Maruyama S."/>
            <person name="Arias M.C."/>
            <person name="Ball S.G."/>
            <person name="Gile G.H."/>
            <person name="Hirakawa Y."/>
            <person name="Hopkins J.F."/>
            <person name="Rensing S.A."/>
            <person name="Schmutz J."/>
            <person name="Symeonidi A."/>
            <person name="Elias M."/>
            <person name="Eveleigh R.J."/>
            <person name="Herman E.K."/>
            <person name="Klute M.J."/>
            <person name="Nakayama T."/>
            <person name="Obornik M."/>
            <person name="Reyes-Prieto A."/>
            <person name="Armbrust E.V."/>
            <person name="Aves S.J."/>
            <person name="Beiko R.G."/>
            <person name="Coutinho P."/>
            <person name="Dacks J.B."/>
            <person name="Durnford D.G."/>
            <person name="Fast N.M."/>
            <person name="Green B.R."/>
            <person name="Grisdale C."/>
            <person name="Hempe F."/>
            <person name="Henrissat B."/>
            <person name="Hoppner M.P."/>
            <person name="Ishida K.-I."/>
            <person name="Kim E."/>
            <person name="Koreny L."/>
            <person name="Kroth P.G."/>
            <person name="Liu Y."/>
            <person name="Malik S.-B."/>
            <person name="Maier U.G."/>
            <person name="McRose D."/>
            <person name="Mock T."/>
            <person name="Neilson J.A."/>
            <person name="Onodera N.T."/>
            <person name="Poole A.M."/>
            <person name="Pritham E.J."/>
            <person name="Richards T.A."/>
            <person name="Rocap G."/>
            <person name="Roy S.W."/>
            <person name="Sarai C."/>
            <person name="Schaack S."/>
            <person name="Shirato S."/>
            <person name="Slamovits C.H."/>
            <person name="Spencer D.F."/>
            <person name="Suzuki S."/>
            <person name="Worden A.Z."/>
            <person name="Zauner S."/>
            <person name="Barry K."/>
            <person name="Bell C."/>
            <person name="Bharti A.K."/>
            <person name="Crow J.A."/>
            <person name="Grimwood J."/>
            <person name="Kramer R."/>
            <person name="Lindquist E."/>
            <person name="Lucas S."/>
            <person name="Salamov A."/>
            <person name="McFadden G.I."/>
            <person name="Lane C.E."/>
            <person name="Keeling P.J."/>
            <person name="Gray M.W."/>
            <person name="Grigoriev I.V."/>
            <person name="Archibald J.M."/>
        </authorList>
    </citation>
    <scope>NUCLEOTIDE SEQUENCE</scope>
    <source>
        <strain evidence="3">CCMP2712</strain>
    </source>
</reference>
<dbReference type="SUPFAM" id="SSF53335">
    <property type="entry name" value="S-adenosyl-L-methionine-dependent methyltransferases"/>
    <property type="match status" value="1"/>
</dbReference>
<dbReference type="AlphaFoldDB" id="L1IDN2"/>
<dbReference type="STRING" id="905079.L1IDN2"/>
<evidence type="ECO:0008006" key="4">
    <source>
        <dbReference type="Google" id="ProtNLM"/>
    </source>
</evidence>
<dbReference type="HOGENOM" id="CLU_1055403_0_0_1"/>
<dbReference type="GeneID" id="17291113"/>
<accession>L1IDN2</accession>
<reference evidence="2" key="3">
    <citation type="submission" date="2016-03" db="UniProtKB">
        <authorList>
            <consortium name="EnsemblProtists"/>
        </authorList>
    </citation>
    <scope>IDENTIFICATION</scope>
</reference>
<organism evidence="1">
    <name type="scientific">Guillardia theta (strain CCMP2712)</name>
    <name type="common">Cryptophyte</name>
    <dbReference type="NCBI Taxonomy" id="905079"/>
    <lineage>
        <taxon>Eukaryota</taxon>
        <taxon>Cryptophyceae</taxon>
        <taxon>Pyrenomonadales</taxon>
        <taxon>Geminigeraceae</taxon>
        <taxon>Guillardia</taxon>
    </lineage>
</organism>
<dbReference type="KEGG" id="gtt:GUITHDRAFT_155761"/>
<dbReference type="CDD" id="cd02440">
    <property type="entry name" value="AdoMet_MTases"/>
    <property type="match status" value="1"/>
</dbReference>
<reference evidence="1 3" key="1">
    <citation type="journal article" date="2012" name="Nature">
        <title>Algal genomes reveal evolutionary mosaicism and the fate of nucleomorphs.</title>
        <authorList>
            <consortium name="DOE Joint Genome Institute"/>
            <person name="Curtis B.A."/>
            <person name="Tanifuji G."/>
            <person name="Burki F."/>
            <person name="Gruber A."/>
            <person name="Irimia M."/>
            <person name="Maruyama S."/>
            <person name="Arias M.C."/>
            <person name="Ball S.G."/>
            <person name="Gile G.H."/>
            <person name="Hirakawa Y."/>
            <person name="Hopkins J.F."/>
            <person name="Kuo A."/>
            <person name="Rensing S.A."/>
            <person name="Schmutz J."/>
            <person name="Symeonidi A."/>
            <person name="Elias M."/>
            <person name="Eveleigh R.J."/>
            <person name="Herman E.K."/>
            <person name="Klute M.J."/>
            <person name="Nakayama T."/>
            <person name="Obornik M."/>
            <person name="Reyes-Prieto A."/>
            <person name="Armbrust E.V."/>
            <person name="Aves S.J."/>
            <person name="Beiko R.G."/>
            <person name="Coutinho P."/>
            <person name="Dacks J.B."/>
            <person name="Durnford D.G."/>
            <person name="Fast N.M."/>
            <person name="Green B.R."/>
            <person name="Grisdale C.J."/>
            <person name="Hempel F."/>
            <person name="Henrissat B."/>
            <person name="Hoppner M.P."/>
            <person name="Ishida K."/>
            <person name="Kim E."/>
            <person name="Koreny L."/>
            <person name="Kroth P.G."/>
            <person name="Liu Y."/>
            <person name="Malik S.B."/>
            <person name="Maier U.G."/>
            <person name="McRose D."/>
            <person name="Mock T."/>
            <person name="Neilson J.A."/>
            <person name="Onodera N.T."/>
            <person name="Poole A.M."/>
            <person name="Pritham E.J."/>
            <person name="Richards T.A."/>
            <person name="Rocap G."/>
            <person name="Roy S.W."/>
            <person name="Sarai C."/>
            <person name="Schaack S."/>
            <person name="Shirato S."/>
            <person name="Slamovits C.H."/>
            <person name="Spencer D.F."/>
            <person name="Suzuki S."/>
            <person name="Worden A.Z."/>
            <person name="Zauner S."/>
            <person name="Barry K."/>
            <person name="Bell C."/>
            <person name="Bharti A.K."/>
            <person name="Crow J.A."/>
            <person name="Grimwood J."/>
            <person name="Kramer R."/>
            <person name="Lindquist E."/>
            <person name="Lucas S."/>
            <person name="Salamov A."/>
            <person name="McFadden G.I."/>
            <person name="Lane C.E."/>
            <person name="Keeling P.J."/>
            <person name="Gray M.W."/>
            <person name="Grigoriev I.V."/>
            <person name="Archibald J.M."/>
        </authorList>
    </citation>
    <scope>NUCLEOTIDE SEQUENCE</scope>
    <source>
        <strain evidence="1 3">CCMP2712</strain>
    </source>
</reference>
<dbReference type="Gene3D" id="3.40.50.150">
    <property type="entry name" value="Vaccinia Virus protein VP39"/>
    <property type="match status" value="1"/>
</dbReference>
<evidence type="ECO:0000313" key="3">
    <source>
        <dbReference type="Proteomes" id="UP000011087"/>
    </source>
</evidence>
<sequence length="264" mass="29205">MAADSDHLEEIPEEVAMLVSMLGNEHHAYWSNTYIKELNELSQAMADGNPDPMEKLFVWFGKMNMVYTANVIQGADLNIRHDAAILDVGCGNGFFCEVLHALGFTNIVGLDYSMEAINLANEVQSYFRKQKSDLQSWGTRYVCDDVLNTSLEKESFRLIHDSGTLDSIAMTVPDRGARGTLGGLHGQRSDSQDETGLESSGAIGYFRNIAALLEPGGFLLLKTCNHSLDEIQQLASSSSCGLAMCKGLIRRFRQWSQGRNHEES</sequence>